<feature type="region of interest" description="Disordered" evidence="7">
    <location>
        <begin position="1409"/>
        <end position="1517"/>
    </location>
</feature>
<feature type="compositionally biased region" description="Polar residues" evidence="7">
    <location>
        <begin position="1300"/>
        <end position="1311"/>
    </location>
</feature>
<name>A0ABM1YW86_AEDAL</name>
<evidence type="ECO:0000256" key="1">
    <source>
        <dbReference type="ARBA" id="ARBA00004479"/>
    </source>
</evidence>
<dbReference type="Proteomes" id="UP000069940">
    <property type="component" value="Unassembled WGS sequence"/>
</dbReference>
<keyword evidence="4 8" id="KW-0732">Signal</keyword>
<dbReference type="InterPro" id="IPR013783">
    <property type="entry name" value="Ig-like_fold"/>
</dbReference>
<evidence type="ECO:0000256" key="3">
    <source>
        <dbReference type="ARBA" id="ARBA00022692"/>
    </source>
</evidence>
<evidence type="ECO:0008006" key="14">
    <source>
        <dbReference type="Google" id="ProtNLM"/>
    </source>
</evidence>
<evidence type="ECO:0000313" key="13">
    <source>
        <dbReference type="Proteomes" id="UP000069940"/>
    </source>
</evidence>
<evidence type="ECO:0000256" key="5">
    <source>
        <dbReference type="ARBA" id="ARBA00022989"/>
    </source>
</evidence>
<reference evidence="13" key="1">
    <citation type="journal article" date="2015" name="Proc. Natl. Acad. Sci. U.S.A.">
        <title>Genome sequence of the Asian Tiger mosquito, Aedes albopictus, reveals insights into its biology, genetics, and evolution.</title>
        <authorList>
            <person name="Chen X.G."/>
            <person name="Jiang X."/>
            <person name="Gu J."/>
            <person name="Xu M."/>
            <person name="Wu Y."/>
            <person name="Deng Y."/>
            <person name="Zhang C."/>
            <person name="Bonizzoni M."/>
            <person name="Dermauw W."/>
            <person name="Vontas J."/>
            <person name="Armbruster P."/>
            <person name="Huang X."/>
            <person name="Yang Y."/>
            <person name="Zhang H."/>
            <person name="He W."/>
            <person name="Peng H."/>
            <person name="Liu Y."/>
            <person name="Wu K."/>
            <person name="Chen J."/>
            <person name="Lirakis M."/>
            <person name="Topalis P."/>
            <person name="Van Leeuwen T."/>
            <person name="Hall A.B."/>
            <person name="Jiang X."/>
            <person name="Thorpe C."/>
            <person name="Mueller R.L."/>
            <person name="Sun C."/>
            <person name="Waterhouse R.M."/>
            <person name="Yan G."/>
            <person name="Tu Z.J."/>
            <person name="Fang X."/>
            <person name="James A.A."/>
        </authorList>
    </citation>
    <scope>NUCLEOTIDE SEQUENCE [LARGE SCALE GENOMIC DNA]</scope>
    <source>
        <strain evidence="13">Foshan</strain>
    </source>
</reference>
<dbReference type="InterPro" id="IPR022113">
    <property type="entry name" value="TMEM131L_N"/>
</dbReference>
<comment type="similarity">
    <text evidence="2">Belongs to the TMEM131 family.</text>
</comment>
<keyword evidence="13" id="KW-1185">Reference proteome</keyword>
<dbReference type="EnsemblMetazoa" id="AALFPA23_012668.R18236">
    <property type="protein sequence ID" value="AALFPA23_012668.P18236"/>
    <property type="gene ID" value="AALFPA23_012668"/>
</dbReference>
<feature type="chain" id="PRO_5045023597" description="Secreted mucin" evidence="8">
    <location>
        <begin position="27"/>
        <end position="2090"/>
    </location>
</feature>
<feature type="compositionally biased region" description="Gly residues" evidence="7">
    <location>
        <begin position="2069"/>
        <end position="2083"/>
    </location>
</feature>
<feature type="compositionally biased region" description="Low complexity" evidence="7">
    <location>
        <begin position="1219"/>
        <end position="1229"/>
    </location>
</feature>
<keyword evidence="5" id="KW-1133">Transmembrane helix</keyword>
<feature type="compositionally biased region" description="Low complexity" evidence="7">
    <location>
        <begin position="2025"/>
        <end position="2054"/>
    </location>
</feature>
<accession>A0ABM1YW86</accession>
<dbReference type="RefSeq" id="XP_062699865.1">
    <property type="nucleotide sequence ID" value="XM_062843881.1"/>
</dbReference>
<feature type="compositionally biased region" description="Basic and acidic residues" evidence="7">
    <location>
        <begin position="2013"/>
        <end position="2024"/>
    </location>
</feature>
<feature type="domain" description="TMEM131 second Ig-like" evidence="10">
    <location>
        <begin position="189"/>
        <end position="278"/>
    </location>
</feature>
<evidence type="ECO:0000256" key="7">
    <source>
        <dbReference type="SAM" id="MobiDB-lite"/>
    </source>
</evidence>
<dbReference type="Pfam" id="PF12371">
    <property type="entry name" value="TMEM131_like_N"/>
    <property type="match status" value="1"/>
</dbReference>
<evidence type="ECO:0000259" key="9">
    <source>
        <dbReference type="Pfam" id="PF12371"/>
    </source>
</evidence>
<feature type="region of interest" description="Disordered" evidence="7">
    <location>
        <begin position="1219"/>
        <end position="1391"/>
    </location>
</feature>
<evidence type="ECO:0000259" key="11">
    <source>
        <dbReference type="Pfam" id="PF24501"/>
    </source>
</evidence>
<feature type="region of interest" description="Disordered" evidence="7">
    <location>
        <begin position="2013"/>
        <end position="2090"/>
    </location>
</feature>
<organism evidence="12 13">
    <name type="scientific">Aedes albopictus</name>
    <name type="common">Asian tiger mosquito</name>
    <name type="synonym">Stegomyia albopicta</name>
    <dbReference type="NCBI Taxonomy" id="7160"/>
    <lineage>
        <taxon>Eukaryota</taxon>
        <taxon>Metazoa</taxon>
        <taxon>Ecdysozoa</taxon>
        <taxon>Arthropoda</taxon>
        <taxon>Hexapoda</taxon>
        <taxon>Insecta</taxon>
        <taxon>Pterygota</taxon>
        <taxon>Neoptera</taxon>
        <taxon>Endopterygota</taxon>
        <taxon>Diptera</taxon>
        <taxon>Nematocera</taxon>
        <taxon>Culicoidea</taxon>
        <taxon>Culicidae</taxon>
        <taxon>Culicinae</taxon>
        <taxon>Aedini</taxon>
        <taxon>Aedes</taxon>
        <taxon>Stegomyia</taxon>
    </lineage>
</organism>
<protein>
    <recommendedName>
        <fullName evidence="14">Secreted mucin</fullName>
    </recommendedName>
</protein>
<dbReference type="RefSeq" id="XP_062699866.1">
    <property type="nucleotide sequence ID" value="XM_062843882.1"/>
</dbReference>
<dbReference type="Pfam" id="PF24501">
    <property type="entry name" value="Ig_TMEM131L_5"/>
    <property type="match status" value="1"/>
</dbReference>
<feature type="domain" description="TMEM131L fifth Ig-like" evidence="11">
    <location>
        <begin position="1004"/>
        <end position="1068"/>
    </location>
</feature>
<evidence type="ECO:0000256" key="2">
    <source>
        <dbReference type="ARBA" id="ARBA00006682"/>
    </source>
</evidence>
<evidence type="ECO:0000256" key="4">
    <source>
        <dbReference type="ARBA" id="ARBA00022729"/>
    </source>
</evidence>
<evidence type="ECO:0000256" key="6">
    <source>
        <dbReference type="ARBA" id="ARBA00023136"/>
    </source>
</evidence>
<sequence length="2090" mass="228722">MASSNRTIRVFSLLVIFWQLKAQVQSEQPRPELQQQQQHQTDQLGFGAQELFSSSAAQDLMDEMLQRGEAVGRGPGMLDKTSPELVGNLVFQPSLLDFLERSIGDPHNQVVILINKHKSRSVFLGSISGSTPDFYSSYFKESVIPPEGNTTFNVVFLPRQLGATAGSIEIHTSFGLLQYQVKGEGIACPYRLKPLVGLKAPLNATLTPEITLYNPHDTPLQIVEIYSSGGNFQLELPSGAQEGPQALWEIPPHSTRSVIRVRFHGKTPGNHTSYVRIKISGGSEEPTLIDKMLVVPIEIEIRKETGLYTKVPFLDITADGGGKENVTKVSWNITNSGERPVVFTSWGVFSQEDNINGLEVHLIKKPPYMLHLEIDWSKIYPGQKSITGNIIVSYAYQISRHDDSNYIEIPISVQILRGSLKYEPDVLKFLTFDDGQQSSRNMQLQTPRRLVIRNGFNVPLAISNLTIPENCSRNFRIEAFRPKILQPDQEETLLRISRILTDNLNRSISTFIRLATNVSDYDLPIHSYTGKLKRILPFSTTTPRPPADYEKLDLDEKQLNFGILPTSTIGETLIAFYNPNPVGIAIRHWKGAITSEGSGAPTITVILRGCGPHSGENLILCHTIQPHHWIVFQVSVQSSTTDSYRGRFSISTDFEELVTPISFTTAVGRLELNRELLRFDDCFPGKVCSLNLTAHSTFLSKIHVQGIKTDVDGIEFIPAVDSRHPPVIHPNTVTTVGRLLFDPKAICKLDCYSSFDLLSKPFGVKWMATLDSYEQYRKLDGEKIGQQLKLYSEMSNSWKSIRFQLITDPIRKFEFNASVDLVWPKLLTENIHFPMMHTDTEAIRLITIDNPSDQILFVHLVLHDVKVHGKDTSGFPAEILSKCDNCSLTEENVFSFFLFEHDDIYVNYVKPRSILKIAVRFRTQVPGTYSTIFYMRNNLTLIEAVWVQARAVIPQFKFGNRKPGSPTALQFEITDKHLKSCSKFEEPGVDPVAIQTKRSFTARNYGEIDIKVAGIRVEDILCEGYGFKVLDCAPFVLEPNSSKKIEIAFSPDFTLARVTRTLIFDTDTNFPVNFTLLGTVPAHGLESCSSSLIRPKFESILRIILICLLSLALVGTLMAAFLDANKVIKDHFFSQSRDRGPIQPPLDLRQIALQSPSSTEEVPADKGSTNPNNARNNQNQSAKKKPPPKQPSSKASNGSAFNRTWNDFTSKLGRGFISKSSETVSSKTSPETDKRTQKNRRSITPPKEHTPPTTPPTAPNSTKDRNKTTVDEDCSSTTTESSETSSSSTASSLSSISASYKTPPTKSFNHSTNHHQHHASSSRTPPSETKSDSSSIASISNHSFNNNNNGNHHQQHYQQQQSSKMATATVSPTSSHQSATVATNSKMNVKKTKSLPLGYESIGGVSLSLGTSIVAPSPPQQNVKSTSTSAAAINGKEAPNGTAPRNGKGHGGEKSSGKGGKTADRSARDQHTTGKENGTAFGDHGGKNDSSQPKKFGKTPGRERKSNGGNKKGSKTLHKAQALQFSSSNFGKSGVNSNNGTVGTSFFLTSNSIPSGGSQILPTPPNNVWGENRARFSDVVAQATTSNAALDRPSGSGGNASKMLNFDLMGNGMSLANSFGVGSNAVTAPLVPVDHLQGDASKVAASLFGKATKDDSFISMEKNSNTAGGSELGPIGTSKKSPSATPKCWEPFGNVIQRPASVSLNNDLPGGSDSYFSQAFGDYNHSNGDNFHGNRRDLQSQSAFGTLNSNNHGLGASGGMDSVLDPNQMALNQHDWDANKILWQMLQKHEELNSTSSMMNWNSLWTTPPVFSQAGHIQHQPPNPAVSSGMPMNSRLTNSWLNTGATSRPPQMPLRAPPGFSPVKPTPNPSLMAHQLNVLQQQQQHQQQQQMLDGINENQMINYNVNNRRSASSPHQIIGGGGGKNAPMNIYTPRSSSERMAAMGGNVGSRHSGTVGQNNNNNNQSSGLVRHNSKQRRSQMSTMLEQYLIQPNQNNNNNSNNAANNIINLTKDDNLHQSNSKDQKQQQQPSQQLYSLSKKSSAQNVNATTTTTSSSKRKKTISPTDKKGGPIGGGGSGSGGSNSGSGMESR</sequence>
<dbReference type="InterPro" id="IPR039877">
    <property type="entry name" value="TMEM131-like"/>
</dbReference>
<feature type="domain" description="Transmembrane protein 131-like N-terminal" evidence="9">
    <location>
        <begin position="90"/>
        <end position="172"/>
    </location>
</feature>
<dbReference type="InterPro" id="IPR055437">
    <property type="entry name" value="TMEM131L_Ig_5"/>
</dbReference>
<feature type="region of interest" description="Disordered" evidence="7">
    <location>
        <begin position="1155"/>
        <end position="1206"/>
    </location>
</feature>
<feature type="compositionally biased region" description="Low complexity" evidence="7">
    <location>
        <begin position="1275"/>
        <end position="1299"/>
    </location>
</feature>
<keyword evidence="3" id="KW-0812">Transmembrane</keyword>
<dbReference type="Gene3D" id="2.60.40.10">
    <property type="entry name" value="Immunoglobulins"/>
    <property type="match status" value="1"/>
</dbReference>
<dbReference type="GeneID" id="109419966"/>
<feature type="compositionally biased region" description="Low complexity" evidence="7">
    <location>
        <begin position="1170"/>
        <end position="1181"/>
    </location>
</feature>
<evidence type="ECO:0000256" key="8">
    <source>
        <dbReference type="SAM" id="SignalP"/>
    </source>
</evidence>
<reference evidence="12" key="2">
    <citation type="submission" date="2025-05" db="UniProtKB">
        <authorList>
            <consortium name="EnsemblMetazoa"/>
        </authorList>
    </citation>
    <scope>IDENTIFICATION</scope>
    <source>
        <strain evidence="12">Foshan</strain>
    </source>
</reference>
<feature type="compositionally biased region" description="Low complexity" evidence="7">
    <location>
        <begin position="1332"/>
        <end position="1363"/>
    </location>
</feature>
<dbReference type="PANTHER" id="PTHR22050:SF0">
    <property type="entry name" value="TRANSMEMBRANE PROTEIN 131 HOMOLOG"/>
    <property type="match status" value="1"/>
</dbReference>
<comment type="subcellular location">
    <subcellularLocation>
        <location evidence="1">Membrane</location>
        <topology evidence="1">Single-pass type I membrane protein</topology>
    </subcellularLocation>
</comment>
<evidence type="ECO:0000313" key="12">
    <source>
        <dbReference type="EnsemblMetazoa" id="AALFPA23_012668.P18236"/>
    </source>
</evidence>
<dbReference type="InterPro" id="IPR056311">
    <property type="entry name" value="TMEM131_Ig_2"/>
</dbReference>
<feature type="signal peptide" evidence="8">
    <location>
        <begin position="1"/>
        <end position="26"/>
    </location>
</feature>
<feature type="compositionally biased region" description="Polar residues" evidence="7">
    <location>
        <begin position="1420"/>
        <end position="1431"/>
    </location>
</feature>
<proteinExistence type="inferred from homology"/>
<feature type="region of interest" description="Disordered" evidence="7">
    <location>
        <begin position="1664"/>
        <end position="1684"/>
    </location>
</feature>
<feature type="compositionally biased region" description="Polar residues" evidence="7">
    <location>
        <begin position="1364"/>
        <end position="1387"/>
    </location>
</feature>
<keyword evidence="6" id="KW-0472">Membrane</keyword>
<evidence type="ECO:0000259" key="10">
    <source>
        <dbReference type="Pfam" id="PF24495"/>
    </source>
</evidence>
<dbReference type="Pfam" id="PF24495">
    <property type="entry name" value="Ig_TMEM131_2"/>
    <property type="match status" value="1"/>
</dbReference>
<dbReference type="PANTHER" id="PTHR22050">
    <property type="entry name" value="RW1 PROTEIN HOMOLOG"/>
    <property type="match status" value="1"/>
</dbReference>
<feature type="compositionally biased region" description="Basic and acidic residues" evidence="7">
    <location>
        <begin position="1450"/>
        <end position="1474"/>
    </location>
</feature>
<dbReference type="EnsemblMetazoa" id="AALFPA23_012668.R18235">
    <property type="protein sequence ID" value="AALFPA23_012668.P18235"/>
    <property type="gene ID" value="AALFPA23_012668"/>
</dbReference>
<feature type="region of interest" description="Disordered" evidence="7">
    <location>
        <begin position="1940"/>
        <end position="1980"/>
    </location>
</feature>